<feature type="region of interest" description="Disordered" evidence="1">
    <location>
        <begin position="653"/>
        <end position="717"/>
    </location>
</feature>
<evidence type="ECO:0000256" key="1">
    <source>
        <dbReference type="SAM" id="MobiDB-lite"/>
    </source>
</evidence>
<feature type="region of interest" description="Disordered" evidence="1">
    <location>
        <begin position="1"/>
        <end position="105"/>
    </location>
</feature>
<feature type="compositionally biased region" description="Polar residues" evidence="1">
    <location>
        <begin position="90"/>
        <end position="105"/>
    </location>
</feature>
<protein>
    <recommendedName>
        <fullName evidence="2">G-patch domain-containing protein</fullName>
    </recommendedName>
</protein>
<feature type="compositionally biased region" description="Basic residues" evidence="1">
    <location>
        <begin position="72"/>
        <end position="83"/>
    </location>
</feature>
<dbReference type="InParanoid" id="A0A165STZ1"/>
<gene>
    <name evidence="3" type="ORF">NEOLEDRAFT_1133172</name>
</gene>
<feature type="region of interest" description="Disordered" evidence="1">
    <location>
        <begin position="405"/>
        <end position="424"/>
    </location>
</feature>
<dbReference type="AlphaFoldDB" id="A0A165STZ1"/>
<dbReference type="Proteomes" id="UP000076761">
    <property type="component" value="Unassembled WGS sequence"/>
</dbReference>
<feature type="compositionally biased region" description="Polar residues" evidence="1">
    <location>
        <begin position="512"/>
        <end position="522"/>
    </location>
</feature>
<proteinExistence type="predicted"/>
<keyword evidence="4" id="KW-1185">Reference proteome</keyword>
<feature type="compositionally biased region" description="Low complexity" evidence="1">
    <location>
        <begin position="656"/>
        <end position="665"/>
    </location>
</feature>
<dbReference type="OrthoDB" id="2804702at2759"/>
<evidence type="ECO:0000313" key="3">
    <source>
        <dbReference type="EMBL" id="KZT25672.1"/>
    </source>
</evidence>
<feature type="region of interest" description="Disordered" evidence="1">
    <location>
        <begin position="731"/>
        <end position="792"/>
    </location>
</feature>
<name>A0A165STZ1_9AGAM</name>
<feature type="region of interest" description="Disordered" evidence="1">
    <location>
        <begin position="923"/>
        <end position="944"/>
    </location>
</feature>
<dbReference type="PROSITE" id="PS50174">
    <property type="entry name" value="G_PATCH"/>
    <property type="match status" value="1"/>
</dbReference>
<feature type="region of interest" description="Disordered" evidence="1">
    <location>
        <begin position="446"/>
        <end position="470"/>
    </location>
</feature>
<dbReference type="InterPro" id="IPR000467">
    <property type="entry name" value="G_patch_dom"/>
</dbReference>
<evidence type="ECO:0000259" key="2">
    <source>
        <dbReference type="PROSITE" id="PS50174"/>
    </source>
</evidence>
<feature type="compositionally biased region" description="Polar residues" evidence="1">
    <location>
        <begin position="829"/>
        <end position="847"/>
    </location>
</feature>
<feature type="compositionally biased region" description="Basic and acidic residues" evidence="1">
    <location>
        <begin position="460"/>
        <end position="470"/>
    </location>
</feature>
<sequence length="964" mass="103923">MMLNMGYVPGQGLGRELEGEIEPLPVLPTALKRKRTVSGVGYRPSQSPEPGPSNVGADEAGLSKASEGSKNVAKRPKRRHKQQRDRTVPYPSSHTGGSAEVSSQHVMEDDIPPMLEDFENIWDGQSRGAYPTPLCPFNCMNPMCQCKDRPVYEDQNHFFPGVFAGPQLPLPPWLAGNGFLPLAATLMQQGLPFSPEMAMFSPTTTNYDAGLPIQFEQDLGQDIPLPELNSAMIDSVKSNASTNTTGFSQSTAPSSREIHTYAKRLKGILSIGMPPDPDPQSDHGLYPISSPPPHDPEAKSFTMPIPSCTLVMESMPRSCRSLSFVREWAESFGTSSVVRIEFAGGKGKKKKGAKALIEFSSADVARRAWSSPRLNGDGKDQIRVWWYRIQGVGASAGVGELEEGEIGGEEGQCNESDPLGTPPSEVVQDQPVMSMPLPLPRVPPLLLPLPPSKNQRKKEKKAEQKAREKELAELMHKATAEKRRMAQLQSPEFSVPMGAPFATGLAGLSKESAPSSALSQSPEEVAQLLDEPEPMDIETVHSRSPSTAMAGAIEEEDQVSIASSRPGSPLLSRQPMNMDSPVADRSETDGKVKIMVPGDLDDSRLRPLAPVFVPRKDLSLPPKPGAAGWKAGAEEADLSQSSVASSSKIHAVGSVTTQASSQAAAHVRSPTPSSSAVPSKMATPPSEPRAMANAPKGPTYKQRVQSAKRKGGVNPELTKAVEATVTVVKKEAVSPTPERALPVKPEPSQDTGDLSKEEVLRKLVLASRRAKPAASVREKTPPSAGKPPETPMRVAAAPLTIEMPKVPMSKSSLDDLAISFITETLQTIRSPSTDGSTTVGNSVQELSPRSERGPVLEPGAVLAKADPVSQERLALVEHQRRLEEHLAATKVLMGKLERAGTRQEKDMILRLIRERNRVYEEGVSASSKENRPALKKYPSTIWPGTTRDAGILIISDDEDEDEVE</sequence>
<feature type="domain" description="G-patch" evidence="2">
    <location>
        <begin position="1"/>
        <end position="45"/>
    </location>
</feature>
<dbReference type="GO" id="GO:0003676">
    <property type="term" value="F:nucleic acid binding"/>
    <property type="evidence" value="ECO:0007669"/>
    <property type="project" value="InterPro"/>
</dbReference>
<feature type="compositionally biased region" description="Basic and acidic residues" evidence="1">
    <location>
        <begin position="582"/>
        <end position="592"/>
    </location>
</feature>
<accession>A0A165STZ1</accession>
<organism evidence="3 4">
    <name type="scientific">Neolentinus lepideus HHB14362 ss-1</name>
    <dbReference type="NCBI Taxonomy" id="1314782"/>
    <lineage>
        <taxon>Eukaryota</taxon>
        <taxon>Fungi</taxon>
        <taxon>Dikarya</taxon>
        <taxon>Basidiomycota</taxon>
        <taxon>Agaricomycotina</taxon>
        <taxon>Agaricomycetes</taxon>
        <taxon>Gloeophyllales</taxon>
        <taxon>Gloeophyllaceae</taxon>
        <taxon>Neolentinus</taxon>
    </lineage>
</organism>
<evidence type="ECO:0000313" key="4">
    <source>
        <dbReference type="Proteomes" id="UP000076761"/>
    </source>
</evidence>
<feature type="region of interest" description="Disordered" evidence="1">
    <location>
        <begin position="503"/>
        <end position="634"/>
    </location>
</feature>
<feature type="region of interest" description="Disordered" evidence="1">
    <location>
        <begin position="829"/>
        <end position="854"/>
    </location>
</feature>
<dbReference type="Pfam" id="PF01585">
    <property type="entry name" value="G-patch"/>
    <property type="match status" value="1"/>
</dbReference>
<reference evidence="3 4" key="1">
    <citation type="journal article" date="2016" name="Mol. Biol. Evol.">
        <title>Comparative Genomics of Early-Diverging Mushroom-Forming Fungi Provides Insights into the Origins of Lignocellulose Decay Capabilities.</title>
        <authorList>
            <person name="Nagy L.G."/>
            <person name="Riley R."/>
            <person name="Tritt A."/>
            <person name="Adam C."/>
            <person name="Daum C."/>
            <person name="Floudas D."/>
            <person name="Sun H."/>
            <person name="Yadav J.S."/>
            <person name="Pangilinan J."/>
            <person name="Larsson K.H."/>
            <person name="Matsuura K."/>
            <person name="Barry K."/>
            <person name="Labutti K."/>
            <person name="Kuo R."/>
            <person name="Ohm R.A."/>
            <person name="Bhattacharya S.S."/>
            <person name="Shirouzu T."/>
            <person name="Yoshinaga Y."/>
            <person name="Martin F.M."/>
            <person name="Grigoriev I.V."/>
            <person name="Hibbett D.S."/>
        </authorList>
    </citation>
    <scope>NUCLEOTIDE SEQUENCE [LARGE SCALE GENOMIC DNA]</scope>
    <source>
        <strain evidence="3 4">HHB14362 ss-1</strain>
    </source>
</reference>
<dbReference type="EMBL" id="KV425570">
    <property type="protein sequence ID" value="KZT25672.1"/>
    <property type="molecule type" value="Genomic_DNA"/>
</dbReference>